<protein>
    <submittedName>
        <fullName evidence="1">Uncharacterized protein</fullName>
    </submittedName>
</protein>
<dbReference type="Proteomes" id="UP001732700">
    <property type="component" value="Chromosome 2D"/>
</dbReference>
<reference evidence="1" key="2">
    <citation type="submission" date="2025-09" db="UniProtKB">
        <authorList>
            <consortium name="EnsemblPlants"/>
        </authorList>
    </citation>
    <scope>IDENTIFICATION</scope>
</reference>
<evidence type="ECO:0000313" key="2">
    <source>
        <dbReference type="Proteomes" id="UP001732700"/>
    </source>
</evidence>
<reference evidence="1" key="1">
    <citation type="submission" date="2021-05" db="EMBL/GenBank/DDBJ databases">
        <authorList>
            <person name="Scholz U."/>
            <person name="Mascher M."/>
            <person name="Fiebig A."/>
        </authorList>
    </citation>
    <scope>NUCLEOTIDE SEQUENCE [LARGE SCALE GENOMIC DNA]</scope>
</reference>
<proteinExistence type="predicted"/>
<keyword evidence="2" id="KW-1185">Reference proteome</keyword>
<accession>A0ACD5V7P8</accession>
<organism evidence="1 2">
    <name type="scientific">Avena sativa</name>
    <name type="common">Oat</name>
    <dbReference type="NCBI Taxonomy" id="4498"/>
    <lineage>
        <taxon>Eukaryota</taxon>
        <taxon>Viridiplantae</taxon>
        <taxon>Streptophyta</taxon>
        <taxon>Embryophyta</taxon>
        <taxon>Tracheophyta</taxon>
        <taxon>Spermatophyta</taxon>
        <taxon>Magnoliopsida</taxon>
        <taxon>Liliopsida</taxon>
        <taxon>Poales</taxon>
        <taxon>Poaceae</taxon>
        <taxon>BOP clade</taxon>
        <taxon>Pooideae</taxon>
        <taxon>Poodae</taxon>
        <taxon>Poeae</taxon>
        <taxon>Poeae Chloroplast Group 1 (Aveneae type)</taxon>
        <taxon>Aveninae</taxon>
        <taxon>Avena</taxon>
    </lineage>
</organism>
<sequence>MVSKEQKRASLHEKLQILRALTHSQAGNKKSIIADASTYIKDLKQKISKLNQEIACGQNTTPTTLCEEPSPLVSVEVLEKGFLISVFMDKNSPGLLASILEAFDVLGLTVLEARASCAGSFRLQAVGGEDEGEGVIDADAVEQAVMQAIRSYPGN</sequence>
<dbReference type="EnsemblPlants" id="AVESA.00010b.r2.2DG0377280.1">
    <property type="protein sequence ID" value="AVESA.00010b.r2.2DG0377280.1.CDS"/>
    <property type="gene ID" value="AVESA.00010b.r2.2DG0377280"/>
</dbReference>
<evidence type="ECO:0000313" key="1">
    <source>
        <dbReference type="EnsemblPlants" id="AVESA.00010b.r2.2DG0377280.1.CDS"/>
    </source>
</evidence>
<name>A0ACD5V7P8_AVESA</name>